<reference evidence="7" key="1">
    <citation type="submission" date="2015-10" db="EMBL/GenBank/DDBJ databases">
        <title>Draft genome sequence of Salegentibacter mishustinae KCTC 12263.</title>
        <authorList>
            <person name="Lin W."/>
            <person name="Zheng Q."/>
        </authorList>
    </citation>
    <scope>NUCLEOTIDE SEQUENCE [LARGE SCALE GENOMIC DNA]</scope>
    <source>
        <strain evidence="7">KCTC 12263</strain>
    </source>
</reference>
<evidence type="ECO:0000313" key="7">
    <source>
        <dbReference type="EMBL" id="KRG30649.1"/>
    </source>
</evidence>
<evidence type="ECO:0000313" key="8">
    <source>
        <dbReference type="Proteomes" id="UP000051643"/>
    </source>
</evidence>
<keyword evidence="4 5" id="KW-0472">Membrane</keyword>
<name>A0A0Q9ZEF5_9FLAO</name>
<keyword evidence="8" id="KW-1185">Reference proteome</keyword>
<feature type="transmembrane region" description="Helical" evidence="5">
    <location>
        <begin position="114"/>
        <end position="132"/>
    </location>
</feature>
<comment type="subcellular location">
    <subcellularLocation>
        <location evidence="1">Membrane</location>
        <topology evidence="1">Multi-pass membrane protein</topology>
    </subcellularLocation>
</comment>
<dbReference type="Pfam" id="PF04932">
    <property type="entry name" value="Wzy_C"/>
    <property type="match status" value="1"/>
</dbReference>
<dbReference type="PANTHER" id="PTHR37422:SF21">
    <property type="entry name" value="EXOQ-LIKE PROTEIN"/>
    <property type="match status" value="1"/>
</dbReference>
<gene>
    <name evidence="7" type="ORF">APR42_01935</name>
</gene>
<dbReference type="InterPro" id="IPR007016">
    <property type="entry name" value="O-antigen_ligase-rel_domated"/>
</dbReference>
<dbReference type="STRING" id="270918.APR42_01935"/>
<feature type="domain" description="O-antigen ligase-related" evidence="6">
    <location>
        <begin position="4"/>
        <end position="95"/>
    </location>
</feature>
<feature type="transmembrane region" description="Helical" evidence="5">
    <location>
        <begin position="138"/>
        <end position="154"/>
    </location>
</feature>
<evidence type="ECO:0000259" key="6">
    <source>
        <dbReference type="Pfam" id="PF04932"/>
    </source>
</evidence>
<dbReference type="Proteomes" id="UP000051643">
    <property type="component" value="Unassembled WGS sequence"/>
</dbReference>
<comment type="caution">
    <text evidence="7">The sequence shown here is derived from an EMBL/GenBank/DDBJ whole genome shotgun (WGS) entry which is preliminary data.</text>
</comment>
<dbReference type="AlphaFoldDB" id="A0A0Q9ZEF5"/>
<keyword evidence="3 5" id="KW-1133">Transmembrane helix</keyword>
<feature type="transmembrane region" description="Helical" evidence="5">
    <location>
        <begin position="83"/>
        <end position="102"/>
    </location>
</feature>
<proteinExistence type="predicted"/>
<evidence type="ECO:0000256" key="1">
    <source>
        <dbReference type="ARBA" id="ARBA00004141"/>
    </source>
</evidence>
<accession>A0A0Q9ZEF5</accession>
<evidence type="ECO:0000256" key="4">
    <source>
        <dbReference type="ARBA" id="ARBA00023136"/>
    </source>
</evidence>
<evidence type="ECO:0000256" key="5">
    <source>
        <dbReference type="SAM" id="Phobius"/>
    </source>
</evidence>
<organism evidence="7 8">
    <name type="scientific">Salegentibacter mishustinae</name>
    <dbReference type="NCBI Taxonomy" id="270918"/>
    <lineage>
        <taxon>Bacteria</taxon>
        <taxon>Pseudomonadati</taxon>
        <taxon>Bacteroidota</taxon>
        <taxon>Flavobacteriia</taxon>
        <taxon>Flavobacteriales</taxon>
        <taxon>Flavobacteriaceae</taxon>
        <taxon>Salegentibacter</taxon>
    </lineage>
</organism>
<dbReference type="EMBL" id="LKTP01000001">
    <property type="protein sequence ID" value="KRG30649.1"/>
    <property type="molecule type" value="Genomic_DNA"/>
</dbReference>
<dbReference type="GO" id="GO:0016020">
    <property type="term" value="C:membrane"/>
    <property type="evidence" value="ECO:0007669"/>
    <property type="project" value="UniProtKB-SubCell"/>
</dbReference>
<evidence type="ECO:0000256" key="2">
    <source>
        <dbReference type="ARBA" id="ARBA00022692"/>
    </source>
</evidence>
<evidence type="ECO:0000256" key="3">
    <source>
        <dbReference type="ARBA" id="ARBA00022989"/>
    </source>
</evidence>
<keyword evidence="2 5" id="KW-0812">Transmembrane</keyword>
<protein>
    <recommendedName>
        <fullName evidence="6">O-antigen ligase-related domain-containing protein</fullName>
    </recommendedName>
</protein>
<sequence length="164" mass="18594">MLLIISIASVAFIYILDLSGSKILSRFDQLVVELQRGDKDAGSYRLGTWTRGLDQFLSQPILGSGIEEKNSKYVAHNMYLESFMSTGFLGGFLFLSILFVTFRKGKRMLLSQAPYSWLMVLFLTRLFTGMMSTSILDPLLWLPIIAINSNFLIYKKEHANALVH</sequence>
<dbReference type="PANTHER" id="PTHR37422">
    <property type="entry name" value="TEICHURONIC ACID BIOSYNTHESIS PROTEIN TUAE"/>
    <property type="match status" value="1"/>
</dbReference>
<dbReference type="InterPro" id="IPR051533">
    <property type="entry name" value="WaaL-like"/>
</dbReference>